<sequence length="167" mass="18417">MSKYLGIPFAQPPVGDSRFAAPVKYTRSSMLNVSCLQILAASNVTDVGLELINLISNPPDVVYSENCLYLNVWSKPQSGEQQKAVMVYIYGGGFSGGTSSMPIFNGAALADHYRLSILGFPGNPTAQNNLAFLDQRLAIEWVWDNLQTLAEIQQELYYLDNQPVVHQ</sequence>
<comment type="similarity">
    <text evidence="1">Belongs to the type-B carboxylesterase/lipase family.</text>
</comment>
<gene>
    <name evidence="4" type="ORF">PAC_05683</name>
</gene>
<dbReference type="GO" id="GO:0052689">
    <property type="term" value="F:carboxylic ester hydrolase activity"/>
    <property type="evidence" value="ECO:0007669"/>
    <property type="project" value="TreeGrafter"/>
</dbReference>
<accession>A0A1L7WSP8</accession>
<keyword evidence="2" id="KW-0378">Hydrolase</keyword>
<dbReference type="AlphaFoldDB" id="A0A1L7WSP8"/>
<dbReference type="STRING" id="576137.A0A1L7WSP8"/>
<name>A0A1L7WSP8_9HELO</name>
<dbReference type="InterPro" id="IPR050654">
    <property type="entry name" value="AChE-related_enzymes"/>
</dbReference>
<dbReference type="EMBL" id="FJOG01000007">
    <property type="protein sequence ID" value="CZR55795.1"/>
    <property type="molecule type" value="Genomic_DNA"/>
</dbReference>
<dbReference type="InterPro" id="IPR029058">
    <property type="entry name" value="AB_hydrolase_fold"/>
</dbReference>
<evidence type="ECO:0000313" key="5">
    <source>
        <dbReference type="Proteomes" id="UP000184330"/>
    </source>
</evidence>
<dbReference type="Pfam" id="PF00135">
    <property type="entry name" value="COesterase"/>
    <property type="match status" value="1"/>
</dbReference>
<dbReference type="InterPro" id="IPR002018">
    <property type="entry name" value="CarbesteraseB"/>
</dbReference>
<keyword evidence="5" id="KW-1185">Reference proteome</keyword>
<dbReference type="Proteomes" id="UP000184330">
    <property type="component" value="Unassembled WGS sequence"/>
</dbReference>
<reference evidence="4 5" key="1">
    <citation type="submission" date="2016-03" db="EMBL/GenBank/DDBJ databases">
        <authorList>
            <person name="Ploux O."/>
        </authorList>
    </citation>
    <scope>NUCLEOTIDE SEQUENCE [LARGE SCALE GENOMIC DNA]</scope>
    <source>
        <strain evidence="4 5">UAMH 11012</strain>
    </source>
</reference>
<dbReference type="PANTHER" id="PTHR43918:SF4">
    <property type="entry name" value="CARBOXYLIC ESTER HYDROLASE"/>
    <property type="match status" value="1"/>
</dbReference>
<dbReference type="Gene3D" id="3.40.50.1820">
    <property type="entry name" value="alpha/beta hydrolase"/>
    <property type="match status" value="1"/>
</dbReference>
<evidence type="ECO:0000259" key="3">
    <source>
        <dbReference type="Pfam" id="PF00135"/>
    </source>
</evidence>
<dbReference type="SUPFAM" id="SSF53474">
    <property type="entry name" value="alpha/beta-Hydrolases"/>
    <property type="match status" value="1"/>
</dbReference>
<evidence type="ECO:0000256" key="1">
    <source>
        <dbReference type="ARBA" id="ARBA00005964"/>
    </source>
</evidence>
<dbReference type="PANTHER" id="PTHR43918">
    <property type="entry name" value="ACETYLCHOLINESTERASE"/>
    <property type="match status" value="1"/>
</dbReference>
<organism evidence="4 5">
    <name type="scientific">Phialocephala subalpina</name>
    <dbReference type="NCBI Taxonomy" id="576137"/>
    <lineage>
        <taxon>Eukaryota</taxon>
        <taxon>Fungi</taxon>
        <taxon>Dikarya</taxon>
        <taxon>Ascomycota</taxon>
        <taxon>Pezizomycotina</taxon>
        <taxon>Leotiomycetes</taxon>
        <taxon>Helotiales</taxon>
        <taxon>Mollisiaceae</taxon>
        <taxon>Phialocephala</taxon>
        <taxon>Phialocephala fortinii species complex</taxon>
    </lineage>
</organism>
<dbReference type="OrthoDB" id="408631at2759"/>
<evidence type="ECO:0000256" key="2">
    <source>
        <dbReference type="ARBA" id="ARBA00022801"/>
    </source>
</evidence>
<evidence type="ECO:0000313" key="4">
    <source>
        <dbReference type="EMBL" id="CZR55795.1"/>
    </source>
</evidence>
<feature type="domain" description="Carboxylesterase type B" evidence="3">
    <location>
        <begin position="3"/>
        <end position="147"/>
    </location>
</feature>
<proteinExistence type="inferred from homology"/>
<protein>
    <recommendedName>
        <fullName evidence="3">Carboxylesterase type B domain-containing protein</fullName>
    </recommendedName>
</protein>